<sequence length="167" mass="18657">MNTISAFSRRRLLILAAAGLAVPSATQARSPLLLRVQSSQGETRFREEDFAALPQSQLRTHTAWTEGARLFEGVALKDLLAAAGFDEAALAGRRLRLRALNEYEVEIAAEDCAIFNPLLARSMDGSPMLRSDKGPLWLVYPRDDNPVLQDLRYDHRWAWQLAVIIVV</sequence>
<dbReference type="InterPro" id="IPR036374">
    <property type="entry name" value="OxRdtase_Mopterin-bd_sf"/>
</dbReference>
<feature type="signal peptide" evidence="1">
    <location>
        <begin position="1"/>
        <end position="28"/>
    </location>
</feature>
<dbReference type="OrthoDB" id="9798763at2"/>
<dbReference type="AlphaFoldDB" id="A0A3P3DKR7"/>
<protein>
    <recommendedName>
        <fullName evidence="4">Oxidoreductase molybdopterin-binding domain-containing protein</fullName>
    </recommendedName>
</protein>
<comment type="caution">
    <text evidence="2">The sequence shown here is derived from an EMBL/GenBank/DDBJ whole genome shotgun (WGS) entry which is preliminary data.</text>
</comment>
<dbReference type="EMBL" id="RRAZ01000019">
    <property type="protein sequence ID" value="RRH73228.1"/>
    <property type="molecule type" value="Genomic_DNA"/>
</dbReference>
<gene>
    <name evidence="2" type="ORF">EG244_13490</name>
</gene>
<evidence type="ECO:0000313" key="3">
    <source>
        <dbReference type="Proteomes" id="UP000282125"/>
    </source>
</evidence>
<name>A0A3P3DKR7_9RHOB</name>
<dbReference type="Gene3D" id="3.90.420.10">
    <property type="entry name" value="Oxidoreductase, molybdopterin-binding domain"/>
    <property type="match status" value="1"/>
</dbReference>
<keyword evidence="1" id="KW-0732">Signal</keyword>
<dbReference type="SUPFAM" id="SSF56524">
    <property type="entry name" value="Oxidoreductase molybdopterin-binding domain"/>
    <property type="match status" value="1"/>
</dbReference>
<evidence type="ECO:0008006" key="4">
    <source>
        <dbReference type="Google" id="ProtNLM"/>
    </source>
</evidence>
<keyword evidence="3" id="KW-1185">Reference proteome</keyword>
<reference evidence="2 3" key="1">
    <citation type="submission" date="2018-11" db="EMBL/GenBank/DDBJ databases">
        <title>Gemmobacter sp. nov., YIM 102744-1 draft genome.</title>
        <authorList>
            <person name="Li G."/>
            <person name="Jiang Y."/>
        </authorList>
    </citation>
    <scope>NUCLEOTIDE SEQUENCE [LARGE SCALE GENOMIC DNA]</scope>
    <source>
        <strain evidence="2 3">YIM 102744-1</strain>
    </source>
</reference>
<organism evidence="2 3">
    <name type="scientific">Falsigemmobacter faecalis</name>
    <dbReference type="NCBI Taxonomy" id="2488730"/>
    <lineage>
        <taxon>Bacteria</taxon>
        <taxon>Pseudomonadati</taxon>
        <taxon>Pseudomonadota</taxon>
        <taxon>Alphaproteobacteria</taxon>
        <taxon>Rhodobacterales</taxon>
        <taxon>Paracoccaceae</taxon>
        <taxon>Falsigemmobacter</taxon>
    </lineage>
</organism>
<proteinExistence type="predicted"/>
<accession>A0A3P3DKR7</accession>
<dbReference type="Proteomes" id="UP000282125">
    <property type="component" value="Unassembled WGS sequence"/>
</dbReference>
<evidence type="ECO:0000256" key="1">
    <source>
        <dbReference type="SAM" id="SignalP"/>
    </source>
</evidence>
<evidence type="ECO:0000313" key="2">
    <source>
        <dbReference type="EMBL" id="RRH73228.1"/>
    </source>
</evidence>
<feature type="chain" id="PRO_5018008225" description="Oxidoreductase molybdopterin-binding domain-containing protein" evidence="1">
    <location>
        <begin position="29"/>
        <end position="167"/>
    </location>
</feature>
<dbReference type="RefSeq" id="WP_124965518.1">
    <property type="nucleotide sequence ID" value="NZ_RRAZ01000019.1"/>
</dbReference>